<dbReference type="Gene3D" id="3.50.50.60">
    <property type="entry name" value="FAD/NAD(P)-binding domain"/>
    <property type="match status" value="2"/>
</dbReference>
<dbReference type="InterPro" id="IPR050982">
    <property type="entry name" value="Auxin_biosynth/cation_transpt"/>
</dbReference>
<evidence type="ECO:0000313" key="2">
    <source>
        <dbReference type="EMBL" id="SMP65768.1"/>
    </source>
</evidence>
<evidence type="ECO:0000313" key="3">
    <source>
        <dbReference type="Proteomes" id="UP001158067"/>
    </source>
</evidence>
<sequence>MSESTTTIELDFLIIGAGPAGIQLGYFMKKAGCSHLILEAADRPGTFLEKYPRHGKLLSINKIHTGYTDRAAQLRYDWNSLLCDEDDMAMKDYSKDYFPSTEEYAKYTRDFAERFDLSIQYNTKVLSVKKADDGEQGYVIQDHHGTIYRVRCLIVAVGVQKPYVPAIPGIELAENYMDMSLDPEDFAGQKVLILGKGNSAFETANHLIAATRVTHLCSPNPIKMAWQTHFFGHLRAVNNDFLDTYILKGQNSVLDADVECIEKVGDEYHVQIRFTHAEDQRAILAYDRVLCCTGFQWDPSFFDADCQPDMACEDRLPAMTSGWESTNLPGVFYAGTITQIRDLKKTMSSVLHGFRFNTASLFNIVTERVLGTPWPRDCFEATSHNIAEKITEQVSSAAGLMHQPGFLGDCLVVNDETGQAEYFANLAVDYIQDSDFAKNAHYYIVTMEYGEFDGDLFNKDRAPDAAKGYDDAYLHPRIRRMCRGRMLAEHHISESLENDWRIGKHPGDLPLIRALDFKDQADPTQYQQTHRQELVKYLETQLAVGSPGIDEVPFGVSCSDDSMGNPTGDACGCSAAAFPTTNTPDGQSCPISRDA</sequence>
<evidence type="ECO:0000256" key="1">
    <source>
        <dbReference type="ARBA" id="ARBA00023002"/>
    </source>
</evidence>
<organism evidence="2 3">
    <name type="scientific">Neorhodopirellula lusitana</name>
    <dbReference type="NCBI Taxonomy" id="445327"/>
    <lineage>
        <taxon>Bacteria</taxon>
        <taxon>Pseudomonadati</taxon>
        <taxon>Planctomycetota</taxon>
        <taxon>Planctomycetia</taxon>
        <taxon>Pirellulales</taxon>
        <taxon>Pirellulaceae</taxon>
        <taxon>Neorhodopirellula</taxon>
    </lineage>
</organism>
<proteinExistence type="predicted"/>
<dbReference type="InterPro" id="IPR036188">
    <property type="entry name" value="FAD/NAD-bd_sf"/>
</dbReference>
<dbReference type="PANTHER" id="PTHR43539:SF23">
    <property type="entry name" value="FAD-DEPENDENT OXIDOREDUCTASE DOMAIN-CONTAINING PROTEIN 2"/>
    <property type="match status" value="1"/>
</dbReference>
<gene>
    <name evidence="2" type="ORF">SAMN06265222_109135</name>
</gene>
<dbReference type="PRINTS" id="PR00368">
    <property type="entry name" value="FADPNR"/>
</dbReference>
<keyword evidence="1" id="KW-0560">Oxidoreductase</keyword>
<dbReference type="PANTHER" id="PTHR43539">
    <property type="entry name" value="FLAVIN-BINDING MONOOXYGENASE-LIKE PROTEIN (AFU_ORTHOLOGUE AFUA_4G09220)"/>
    <property type="match status" value="1"/>
</dbReference>
<keyword evidence="3" id="KW-1185">Reference proteome</keyword>
<accession>A0ABY1QBN3</accession>
<comment type="caution">
    <text evidence="2">The sequence shown here is derived from an EMBL/GenBank/DDBJ whole genome shotgun (WGS) entry which is preliminary data.</text>
</comment>
<dbReference type="RefSeq" id="WP_283433714.1">
    <property type="nucleotide sequence ID" value="NZ_FXUG01000009.1"/>
</dbReference>
<name>A0ABY1QBN3_9BACT</name>
<dbReference type="EMBL" id="FXUG01000009">
    <property type="protein sequence ID" value="SMP65768.1"/>
    <property type="molecule type" value="Genomic_DNA"/>
</dbReference>
<protein>
    <submittedName>
        <fullName evidence="2">Pyridine nucleotide-disulphide oxidoreductase</fullName>
    </submittedName>
</protein>
<reference evidence="2 3" key="1">
    <citation type="submission" date="2017-05" db="EMBL/GenBank/DDBJ databases">
        <authorList>
            <person name="Varghese N."/>
            <person name="Submissions S."/>
        </authorList>
    </citation>
    <scope>NUCLEOTIDE SEQUENCE [LARGE SCALE GENOMIC DNA]</scope>
    <source>
        <strain evidence="2 3">DSM 25457</strain>
    </source>
</reference>
<dbReference type="Proteomes" id="UP001158067">
    <property type="component" value="Unassembled WGS sequence"/>
</dbReference>
<dbReference type="Pfam" id="PF13738">
    <property type="entry name" value="Pyr_redox_3"/>
    <property type="match status" value="1"/>
</dbReference>
<dbReference type="SUPFAM" id="SSF51905">
    <property type="entry name" value="FAD/NAD(P)-binding domain"/>
    <property type="match status" value="1"/>
</dbReference>